<feature type="binding site" evidence="6">
    <location>
        <position position="46"/>
    </location>
    <ligand>
        <name>Na(+)</name>
        <dbReference type="ChEBI" id="CHEBI:29101"/>
        <label>1</label>
    </ligand>
</feature>
<evidence type="ECO:0000256" key="7">
    <source>
        <dbReference type="PIRSR" id="PIRSR600175-2"/>
    </source>
</evidence>
<feature type="binding site" evidence="6">
    <location>
        <position position="418"/>
    </location>
    <ligand>
        <name>Na(+)</name>
        <dbReference type="ChEBI" id="CHEBI:29101"/>
        <label>1</label>
    </ligand>
</feature>
<evidence type="ECO:0000256" key="5">
    <source>
        <dbReference type="ARBA" id="ARBA00023136"/>
    </source>
</evidence>
<feature type="transmembrane region" description="Helical" evidence="9">
    <location>
        <begin position="67"/>
        <end position="91"/>
    </location>
</feature>
<dbReference type="GO" id="GO:0005886">
    <property type="term" value="C:plasma membrane"/>
    <property type="evidence" value="ECO:0007669"/>
    <property type="project" value="TreeGrafter"/>
</dbReference>
<feature type="binding site" evidence="6">
    <location>
        <position position="45"/>
    </location>
    <ligand>
        <name>Na(+)</name>
        <dbReference type="ChEBI" id="CHEBI:29101"/>
        <label>1</label>
    </ligand>
</feature>
<keyword evidence="10" id="KW-1185">Reference proteome</keyword>
<dbReference type="GO" id="GO:0015375">
    <property type="term" value="F:glycine:sodium symporter activity"/>
    <property type="evidence" value="ECO:0007669"/>
    <property type="project" value="TreeGrafter"/>
</dbReference>
<dbReference type="PRINTS" id="PR00176">
    <property type="entry name" value="NANEUSMPORT"/>
</dbReference>
<feature type="transmembrane region" description="Helical" evidence="9">
    <location>
        <begin position="37"/>
        <end position="55"/>
    </location>
</feature>
<dbReference type="SUPFAM" id="SSF161070">
    <property type="entry name" value="SNF-like"/>
    <property type="match status" value="1"/>
</dbReference>
<feature type="transmembrane region" description="Helical" evidence="9">
    <location>
        <begin position="111"/>
        <end position="136"/>
    </location>
</feature>
<proteinExistence type="inferred from homology"/>
<feature type="binding site" evidence="6">
    <location>
        <position position="50"/>
    </location>
    <ligand>
        <name>Na(+)</name>
        <dbReference type="ChEBI" id="CHEBI:29101"/>
        <label>1</label>
    </ligand>
</feature>
<evidence type="ECO:0000256" key="8">
    <source>
        <dbReference type="RuleBase" id="RU003732"/>
    </source>
</evidence>
<keyword evidence="4 9" id="KW-1133">Transmembrane helix</keyword>
<feature type="transmembrane region" description="Helical" evidence="9">
    <location>
        <begin position="261"/>
        <end position="278"/>
    </location>
</feature>
<feature type="transmembrane region" description="Helical" evidence="9">
    <location>
        <begin position="477"/>
        <end position="497"/>
    </location>
</feature>
<keyword evidence="5 9" id="KW-0472">Membrane</keyword>
<feature type="disulfide bond" evidence="7">
    <location>
        <begin position="148"/>
        <end position="156"/>
    </location>
</feature>
<feature type="transmembrane region" description="Helical" evidence="9">
    <location>
        <begin position="314"/>
        <end position="331"/>
    </location>
</feature>
<dbReference type="GO" id="GO:0046872">
    <property type="term" value="F:metal ion binding"/>
    <property type="evidence" value="ECO:0007669"/>
    <property type="project" value="UniProtKB-KW"/>
</dbReference>
<dbReference type="PROSITE" id="PS50267">
    <property type="entry name" value="NA_NEUROTRAN_SYMP_3"/>
    <property type="match status" value="1"/>
</dbReference>
<evidence type="ECO:0000256" key="3">
    <source>
        <dbReference type="ARBA" id="ARBA00022692"/>
    </source>
</evidence>
<dbReference type="PROSITE" id="PS00610">
    <property type="entry name" value="NA_NEUROTRAN_SYMP_1"/>
    <property type="match status" value="1"/>
</dbReference>
<evidence type="ECO:0000256" key="9">
    <source>
        <dbReference type="SAM" id="Phobius"/>
    </source>
</evidence>
<evidence type="ECO:0000313" key="11">
    <source>
        <dbReference type="RefSeq" id="XP_013091206.2"/>
    </source>
</evidence>
<organism evidence="10 11">
    <name type="scientific">Biomphalaria glabrata</name>
    <name type="common">Bloodfluke planorb</name>
    <name type="synonym">Freshwater snail</name>
    <dbReference type="NCBI Taxonomy" id="6526"/>
    <lineage>
        <taxon>Eukaryota</taxon>
        <taxon>Metazoa</taxon>
        <taxon>Spiralia</taxon>
        <taxon>Lophotrochozoa</taxon>
        <taxon>Mollusca</taxon>
        <taxon>Gastropoda</taxon>
        <taxon>Heterobranchia</taxon>
        <taxon>Euthyneura</taxon>
        <taxon>Panpulmonata</taxon>
        <taxon>Hygrophila</taxon>
        <taxon>Lymnaeoidea</taxon>
        <taxon>Planorbidae</taxon>
        <taxon>Biomphalaria</taxon>
    </lineage>
</organism>
<dbReference type="InterPro" id="IPR000175">
    <property type="entry name" value="Na/ntran_symport"/>
</dbReference>
<dbReference type="GeneID" id="106074865"/>
<evidence type="ECO:0000256" key="4">
    <source>
        <dbReference type="ARBA" id="ARBA00022989"/>
    </source>
</evidence>
<keyword evidence="2 8" id="KW-0813">Transport</keyword>
<comment type="similarity">
    <text evidence="8">Belongs to the sodium:neurotransmitter symporter (SNF) (TC 2.A.22) family.</text>
</comment>
<feature type="transmembrane region" description="Helical" evidence="9">
    <location>
        <begin position="560"/>
        <end position="582"/>
    </location>
</feature>
<dbReference type="RefSeq" id="XP_013091206.2">
    <property type="nucleotide sequence ID" value="XM_013235752.2"/>
</dbReference>
<dbReference type="Proteomes" id="UP001165740">
    <property type="component" value="Chromosome 1"/>
</dbReference>
<comment type="subcellular location">
    <subcellularLocation>
        <location evidence="1">Membrane</location>
        <topology evidence="1">Multi-pass membrane protein</topology>
    </subcellularLocation>
</comment>
<feature type="binding site" evidence="6">
    <location>
        <position position="317"/>
    </location>
    <ligand>
        <name>Na(+)</name>
        <dbReference type="ChEBI" id="CHEBI:29101"/>
        <label>1</label>
    </ligand>
</feature>
<feature type="transmembrane region" description="Helical" evidence="9">
    <location>
        <begin position="405"/>
        <end position="430"/>
    </location>
</feature>
<evidence type="ECO:0000313" key="10">
    <source>
        <dbReference type="Proteomes" id="UP001165740"/>
    </source>
</evidence>
<keyword evidence="7" id="KW-1015">Disulfide bond</keyword>
<keyword evidence="6" id="KW-0915">Sodium</keyword>
<evidence type="ECO:0000256" key="2">
    <source>
        <dbReference type="ARBA" id="ARBA00022448"/>
    </source>
</evidence>
<evidence type="ECO:0000256" key="1">
    <source>
        <dbReference type="ARBA" id="ARBA00004141"/>
    </source>
</evidence>
<feature type="binding site" evidence="6">
    <location>
        <position position="417"/>
    </location>
    <ligand>
        <name>Na(+)</name>
        <dbReference type="ChEBI" id="CHEBI:29101"/>
        <label>1</label>
    </ligand>
</feature>
<dbReference type="PANTHER" id="PTHR11616">
    <property type="entry name" value="SODIUM/CHLORIDE DEPENDENT TRANSPORTER"/>
    <property type="match status" value="1"/>
</dbReference>
<name>A0A9U8EK95_BIOGL</name>
<feature type="transmembrane region" description="Helical" evidence="9">
    <location>
        <begin position="236"/>
        <end position="255"/>
    </location>
</feature>
<dbReference type="OMA" id="HIREQWT"/>
<sequence length="646" mass="72316">MSRKSEGTNSQALSCDSEGISSRSLHIREQWTGKLDFLFSSLGYAVGLGNVWRFPYLAYSNGGGAFFIPYFTMVIFVGTPIFVMETIIGQFSSCGPTTCWDFCPFFKGCGFAMVTVSFLTCVYYNMIIAWAFYYVYASLESPVPWYTCGKWSTKYCVDRVHILSQEECHNSSGIALSNGICQTRLHNDSLVLWNRTLAKQSGIALTFPAKEYFERRVLGYGLGNDITNIGPMRIELILSLTVAWVIVIVCLAKGIRVSGKIVYLTATSPYLMLIILFLRGIRLPGAGKGIQYYILPNMSALSSAKIWQDAAVQIFFSLSSSYGGIIALSSYNKFNNNILRDSLVVCVGNSATSIFAGFIVFSFLGFLSFDLNVPIHQVAEAGPALAFTIYPFCLTKLPGTNFWSVLFFVTIILLGIDSQFVLVETVITGIIDMKPRLREQKWITVVTICGIMFFLGLPLTCNGGLDVMELMDTYSSGWNVIFIALCECTALHLYGLCRFIKDLEAMIGQQFCLYNHCTRVCRFWWISCWGIITPSLLLFVFLFSAVNQTRIEKFPAWVDYIGWGMLSSATFWILVIGAYVIVTAQGTIQQRIYSAFVPTIWWGPALYENRITVAGYVEGFTVDPEALTIISMKNEVENKETRSTLY</sequence>
<dbReference type="KEGG" id="bgt:106074865"/>
<evidence type="ECO:0000256" key="6">
    <source>
        <dbReference type="PIRSR" id="PIRSR600175-1"/>
    </source>
</evidence>
<keyword evidence="6" id="KW-0479">Metal-binding</keyword>
<feature type="transmembrane region" description="Helical" evidence="9">
    <location>
        <begin position="523"/>
        <end position="545"/>
    </location>
</feature>
<dbReference type="InterPro" id="IPR037272">
    <property type="entry name" value="SNS_sf"/>
</dbReference>
<feature type="binding site" evidence="6">
    <location>
        <position position="414"/>
    </location>
    <ligand>
        <name>Na(+)</name>
        <dbReference type="ChEBI" id="CHEBI:29101"/>
        <label>1</label>
    </ligand>
</feature>
<accession>A0A9U8EK95</accession>
<protein>
    <recommendedName>
        <fullName evidence="8">Transporter</fullName>
    </recommendedName>
</protein>
<dbReference type="AlphaFoldDB" id="A0A9U8EK95"/>
<feature type="binding site" evidence="6">
    <location>
        <position position="349"/>
    </location>
    <ligand>
        <name>Na(+)</name>
        <dbReference type="ChEBI" id="CHEBI:29101"/>
        <label>1</label>
    </ligand>
</feature>
<keyword evidence="8" id="KW-0769">Symport</keyword>
<dbReference type="PANTHER" id="PTHR11616:SF240">
    <property type="entry name" value="BLOATED TUBULES, ISOFORM B-RELATED"/>
    <property type="match status" value="1"/>
</dbReference>
<dbReference type="Pfam" id="PF00209">
    <property type="entry name" value="SNF"/>
    <property type="match status" value="1"/>
</dbReference>
<feature type="transmembrane region" description="Helical" evidence="9">
    <location>
        <begin position="343"/>
        <end position="367"/>
    </location>
</feature>
<keyword evidence="3 8" id="KW-0812">Transmembrane</keyword>
<gene>
    <name evidence="11" type="primary">LOC106074865</name>
</gene>
<feature type="binding site" evidence="6">
    <location>
        <position position="43"/>
    </location>
    <ligand>
        <name>Na(+)</name>
        <dbReference type="ChEBI" id="CHEBI:29101"/>
        <label>1</label>
    </ligand>
</feature>
<dbReference type="OrthoDB" id="6581954at2759"/>
<feature type="transmembrane region" description="Helical" evidence="9">
    <location>
        <begin position="442"/>
        <end position="465"/>
    </location>
</feature>
<reference evidence="11" key="1">
    <citation type="submission" date="2025-08" db="UniProtKB">
        <authorList>
            <consortium name="RefSeq"/>
        </authorList>
    </citation>
    <scope>IDENTIFICATION</scope>
</reference>